<proteinExistence type="predicted"/>
<reference evidence="3 4" key="1">
    <citation type="submission" date="2023-10" db="EMBL/GenBank/DDBJ databases">
        <title>Bacteria for the degradation of biodegradable plastic PBAT(Polybutylene adipate terephthalate).</title>
        <authorList>
            <person name="Weon H.-Y."/>
            <person name="Yeon J."/>
        </authorList>
    </citation>
    <scope>NUCLEOTIDE SEQUENCE [LARGE SCALE GENOMIC DNA]</scope>
    <source>
        <strain evidence="3 4">SBD 7-3</strain>
    </source>
</reference>
<dbReference type="EMBL" id="CP136336">
    <property type="protein sequence ID" value="WOB07354.1"/>
    <property type="molecule type" value="Genomic_DNA"/>
</dbReference>
<gene>
    <name evidence="3" type="ORF">RXV79_20850</name>
</gene>
<dbReference type="RefSeq" id="WP_316700023.1">
    <property type="nucleotide sequence ID" value="NZ_CP136336.1"/>
</dbReference>
<name>A0ABZ0CQU7_9BURK</name>
<dbReference type="Gene3D" id="3.30.428.10">
    <property type="entry name" value="HIT-like"/>
    <property type="match status" value="1"/>
</dbReference>
<organism evidence="3 4">
    <name type="scientific">Piscinibacter gummiphilus</name>
    <dbReference type="NCBI Taxonomy" id="946333"/>
    <lineage>
        <taxon>Bacteria</taxon>
        <taxon>Pseudomonadati</taxon>
        <taxon>Pseudomonadota</taxon>
        <taxon>Betaproteobacteria</taxon>
        <taxon>Burkholderiales</taxon>
        <taxon>Sphaerotilaceae</taxon>
        <taxon>Piscinibacter</taxon>
    </lineage>
</organism>
<protein>
    <submittedName>
        <fullName evidence="3">Histidine triad nucleotide-binding protein</fullName>
    </submittedName>
</protein>
<accession>A0ABZ0CQU7</accession>
<dbReference type="InterPro" id="IPR001310">
    <property type="entry name" value="Histidine_triad_HIT"/>
</dbReference>
<evidence type="ECO:0000313" key="3">
    <source>
        <dbReference type="EMBL" id="WOB07354.1"/>
    </source>
</evidence>
<evidence type="ECO:0000256" key="1">
    <source>
        <dbReference type="PROSITE-ProRule" id="PRU00464"/>
    </source>
</evidence>
<feature type="short sequence motif" description="Histidine triad motif" evidence="1">
    <location>
        <begin position="103"/>
        <end position="107"/>
    </location>
</feature>
<evidence type="ECO:0000259" key="2">
    <source>
        <dbReference type="PROSITE" id="PS51084"/>
    </source>
</evidence>
<dbReference type="Pfam" id="PF01230">
    <property type="entry name" value="HIT"/>
    <property type="match status" value="1"/>
</dbReference>
<dbReference type="InterPro" id="IPR011146">
    <property type="entry name" value="HIT-like"/>
</dbReference>
<dbReference type="PRINTS" id="PR00332">
    <property type="entry name" value="HISTRIAD"/>
</dbReference>
<sequence>MTARHDPNCIFCKIVAGQIPSRKVYEDDDLLAFHDIAPWAPQHVLVIPKEHIESLYDTTPEQHQALLGRMLALAPVLMKQLGVTGGFRVLVNNGPDGRQEVPHLHLHAMGGPRPWAKG</sequence>
<dbReference type="PANTHER" id="PTHR23089">
    <property type="entry name" value="HISTIDINE TRIAD HIT PROTEIN"/>
    <property type="match status" value="1"/>
</dbReference>
<feature type="domain" description="HIT" evidence="2">
    <location>
        <begin position="10"/>
        <end position="118"/>
    </location>
</feature>
<dbReference type="PROSITE" id="PS51084">
    <property type="entry name" value="HIT_2"/>
    <property type="match status" value="1"/>
</dbReference>
<dbReference type="SUPFAM" id="SSF54197">
    <property type="entry name" value="HIT-like"/>
    <property type="match status" value="1"/>
</dbReference>
<dbReference type="CDD" id="cd01276">
    <property type="entry name" value="PKCI_related"/>
    <property type="match status" value="1"/>
</dbReference>
<dbReference type="Proteomes" id="UP001303946">
    <property type="component" value="Chromosome"/>
</dbReference>
<dbReference type="InterPro" id="IPR036265">
    <property type="entry name" value="HIT-like_sf"/>
</dbReference>
<evidence type="ECO:0000313" key="4">
    <source>
        <dbReference type="Proteomes" id="UP001303946"/>
    </source>
</evidence>
<keyword evidence="4" id="KW-1185">Reference proteome</keyword>